<evidence type="ECO:0000256" key="4">
    <source>
        <dbReference type="PIRSR" id="PIRSR000097-1"/>
    </source>
</evidence>
<dbReference type="EMBL" id="WKKX01000573">
    <property type="protein sequence ID" value="MSE09025.1"/>
    <property type="molecule type" value="Genomic_DNA"/>
</dbReference>
<feature type="domain" description="NADP-dependent oxidoreductase" evidence="7">
    <location>
        <begin position="16"/>
        <end position="258"/>
    </location>
</feature>
<evidence type="ECO:0000256" key="1">
    <source>
        <dbReference type="ARBA" id="ARBA00007905"/>
    </source>
</evidence>
<dbReference type="InterPro" id="IPR020471">
    <property type="entry name" value="AKR"/>
</dbReference>
<feature type="active site" description="Proton donor" evidence="4">
    <location>
        <position position="49"/>
    </location>
</feature>
<evidence type="ECO:0000256" key="6">
    <source>
        <dbReference type="PIRSR" id="PIRSR000097-3"/>
    </source>
</evidence>
<dbReference type="InterPro" id="IPR036812">
    <property type="entry name" value="NAD(P)_OxRdtase_dom_sf"/>
</dbReference>
<evidence type="ECO:0000256" key="2">
    <source>
        <dbReference type="ARBA" id="ARBA00022857"/>
    </source>
</evidence>
<protein>
    <submittedName>
        <fullName evidence="8">Aldo/keto reductase</fullName>
    </submittedName>
</protein>
<proteinExistence type="inferred from homology"/>
<dbReference type="AlphaFoldDB" id="A0A7X2SSS4"/>
<dbReference type="Gene3D" id="3.20.20.100">
    <property type="entry name" value="NADP-dependent oxidoreductase domain"/>
    <property type="match status" value="1"/>
</dbReference>
<comment type="similarity">
    <text evidence="1">Belongs to the aldo/keto reductase family.</text>
</comment>
<dbReference type="PROSITE" id="PS00798">
    <property type="entry name" value="ALDOKETO_REDUCTASE_1"/>
    <property type="match status" value="1"/>
</dbReference>
<dbReference type="PIRSF" id="PIRSF000097">
    <property type="entry name" value="AKR"/>
    <property type="match status" value="1"/>
</dbReference>
<dbReference type="PROSITE" id="PS00063">
    <property type="entry name" value="ALDOKETO_REDUCTASE_3"/>
    <property type="match status" value="1"/>
</dbReference>
<evidence type="ECO:0000256" key="5">
    <source>
        <dbReference type="PIRSR" id="PIRSR000097-2"/>
    </source>
</evidence>
<dbReference type="InterPro" id="IPR023210">
    <property type="entry name" value="NADP_OxRdtase_dom"/>
</dbReference>
<evidence type="ECO:0000259" key="7">
    <source>
        <dbReference type="Pfam" id="PF00248"/>
    </source>
</evidence>
<evidence type="ECO:0000313" key="8">
    <source>
        <dbReference type="EMBL" id="MSE09025.1"/>
    </source>
</evidence>
<dbReference type="InterPro" id="IPR018170">
    <property type="entry name" value="Aldo/ket_reductase_CS"/>
</dbReference>
<dbReference type="CDD" id="cd19133">
    <property type="entry name" value="AKR_AKR5F1"/>
    <property type="match status" value="1"/>
</dbReference>
<gene>
    <name evidence="8" type="ORF">GKC33_10105</name>
</gene>
<dbReference type="Pfam" id="PF00248">
    <property type="entry name" value="Aldo_ket_red"/>
    <property type="match status" value="1"/>
</dbReference>
<dbReference type="PANTHER" id="PTHR43827">
    <property type="entry name" value="2,5-DIKETO-D-GLUCONIC ACID REDUCTASE"/>
    <property type="match status" value="1"/>
</dbReference>
<evidence type="ECO:0000313" key="9">
    <source>
        <dbReference type="Proteomes" id="UP000467635"/>
    </source>
</evidence>
<dbReference type="PANTHER" id="PTHR43827:SF3">
    <property type="entry name" value="NADP-DEPENDENT OXIDOREDUCTASE DOMAIN-CONTAINING PROTEIN"/>
    <property type="match status" value="1"/>
</dbReference>
<reference evidence="8 9" key="1">
    <citation type="submission" date="2019-11" db="EMBL/GenBank/DDBJ databases">
        <title>Draft Genome Sequence of Plant Growth-Promoting Rhizosphere-Associated Bacteria.</title>
        <authorList>
            <person name="Vasilyev I.Y."/>
            <person name="Radchenko V."/>
            <person name="Ilnitskaya E.V."/>
        </authorList>
    </citation>
    <scope>NUCLEOTIDE SEQUENCE [LARGE SCALE GENOMIC DNA]</scope>
    <source>
        <strain evidence="8 9">VRA_01-1sq_f</strain>
    </source>
</reference>
<dbReference type="Proteomes" id="UP000467635">
    <property type="component" value="Unassembled WGS sequence"/>
</dbReference>
<keyword evidence="2" id="KW-0521">NADP</keyword>
<evidence type="ECO:0000256" key="3">
    <source>
        <dbReference type="ARBA" id="ARBA00023002"/>
    </source>
</evidence>
<comment type="caution">
    <text evidence="8">The sequence shown here is derived from an EMBL/GenBank/DDBJ whole genome shotgun (WGS) entry which is preliminary data.</text>
</comment>
<feature type="site" description="Lowers pKa of active site Tyr" evidence="6">
    <location>
        <position position="74"/>
    </location>
</feature>
<sequence length="287" mass="32671">MKFVELNNGVKMPQLGFGVFQIPDLTECEQAVLDAIDSGYRLIDTAAAYHNEEAVGAAIKKSGVAREELFITSKLWVSDASYERAKKGIETSLNKLGLDYMDLYLLHQPYGDVIGAWKALEEAYHAGKIRAIGVSNFYADQLKNLILTCDVKPVINQIEVNPWYQQKQEIKLNQVEDVRVEAWAPFAEGKHNIFQNEVLAEIGQKYGKTNGQVILRWLIQRGIVVIPKSVHKNRMEENFDVFDFELSDEDMQTIAKLDKNESQFFDHRDPETIEQIFGSSLAQLKQK</sequence>
<name>A0A7X2SSS4_9LACO</name>
<keyword evidence="3" id="KW-0560">Oxidoreductase</keyword>
<feature type="binding site" evidence="5">
    <location>
        <position position="107"/>
    </location>
    <ligand>
        <name>substrate</name>
    </ligand>
</feature>
<dbReference type="PRINTS" id="PR00069">
    <property type="entry name" value="ALDKETRDTASE"/>
</dbReference>
<dbReference type="FunFam" id="3.20.20.100:FF:000015">
    <property type="entry name" value="Oxidoreductase, aldo/keto reductase family"/>
    <property type="match status" value="1"/>
</dbReference>
<organism evidence="8 9">
    <name type="scientific">Ligilactobacillus salivarius</name>
    <dbReference type="NCBI Taxonomy" id="1624"/>
    <lineage>
        <taxon>Bacteria</taxon>
        <taxon>Bacillati</taxon>
        <taxon>Bacillota</taxon>
        <taxon>Bacilli</taxon>
        <taxon>Lactobacillales</taxon>
        <taxon>Lactobacillaceae</taxon>
        <taxon>Ligilactobacillus</taxon>
    </lineage>
</organism>
<dbReference type="GO" id="GO:0016616">
    <property type="term" value="F:oxidoreductase activity, acting on the CH-OH group of donors, NAD or NADP as acceptor"/>
    <property type="evidence" value="ECO:0007669"/>
    <property type="project" value="UniProtKB-ARBA"/>
</dbReference>
<accession>A0A7X2SSS4</accession>
<dbReference type="SUPFAM" id="SSF51430">
    <property type="entry name" value="NAD(P)-linked oxidoreductase"/>
    <property type="match status" value="1"/>
</dbReference>
<feature type="non-terminal residue" evidence="8">
    <location>
        <position position="287"/>
    </location>
</feature>
<dbReference type="PROSITE" id="PS00062">
    <property type="entry name" value="ALDOKETO_REDUCTASE_2"/>
    <property type="match status" value="1"/>
</dbReference>